<comment type="pathway">
    <text evidence="2">Amino-acid degradation; L-valine degradation.</text>
</comment>
<proteinExistence type="inferred from homology"/>
<dbReference type="PANTHER" id="PTHR43176:SF5">
    <property type="entry name" value="3-HYDROXYISOBUTYRYL-COA HYDROLASE-LIKE PROTEIN 4, MITOCHONDRIAL"/>
    <property type="match status" value="1"/>
</dbReference>
<dbReference type="PANTHER" id="PTHR43176">
    <property type="entry name" value="3-HYDROXYISOBUTYRYL-COA HYDROLASE-RELATED"/>
    <property type="match status" value="1"/>
</dbReference>
<evidence type="ECO:0000313" key="6">
    <source>
        <dbReference type="Proteomes" id="UP001341840"/>
    </source>
</evidence>
<dbReference type="Gene3D" id="3.90.226.10">
    <property type="entry name" value="2-enoyl-CoA Hydratase, Chain A, domain 1"/>
    <property type="match status" value="1"/>
</dbReference>
<feature type="signal peptide" evidence="3">
    <location>
        <begin position="1"/>
        <end position="16"/>
    </location>
</feature>
<evidence type="ECO:0000313" key="5">
    <source>
        <dbReference type="EMBL" id="MED6136190.1"/>
    </source>
</evidence>
<keyword evidence="3" id="KW-0732">Signal</keyword>
<dbReference type="InterPro" id="IPR045004">
    <property type="entry name" value="ECH_dom"/>
</dbReference>
<dbReference type="InterPro" id="IPR029045">
    <property type="entry name" value="ClpP/crotonase-like_dom_sf"/>
</dbReference>
<accession>A0ABU6SJB7</accession>
<keyword evidence="6" id="KW-1185">Reference proteome</keyword>
<evidence type="ECO:0000256" key="2">
    <source>
        <dbReference type="RuleBase" id="RU369070"/>
    </source>
</evidence>
<evidence type="ECO:0000256" key="1">
    <source>
        <dbReference type="ARBA" id="ARBA00022801"/>
    </source>
</evidence>
<protein>
    <recommendedName>
        <fullName evidence="2">3-hydroxyisobutyryl-CoA hydrolase</fullName>
        <shortName evidence="2">HIB-CoA hydrolase</shortName>
        <shortName evidence="2">HIBYL-CoA-H</shortName>
        <ecNumber evidence="2">3.1.2.4</ecNumber>
    </recommendedName>
    <alternativeName>
        <fullName evidence="2">3-hydroxyisobutyryl-coenzyme A hydrolase</fullName>
    </alternativeName>
</protein>
<evidence type="ECO:0000256" key="3">
    <source>
        <dbReference type="SAM" id="SignalP"/>
    </source>
</evidence>
<dbReference type="EC" id="3.1.2.4" evidence="2"/>
<comment type="function">
    <text evidence="2">Hydrolyzes 3-hydroxyisobutyryl-CoA (HIBYL-CoA), a saline catabolite. Has high activity toward isobutyryl-CoA. Could be an isobutyryl-CoA dehydrogenase that functions in valine catabolism.</text>
</comment>
<dbReference type="Pfam" id="PF16113">
    <property type="entry name" value="ECH_2"/>
    <property type="match status" value="1"/>
</dbReference>
<dbReference type="SUPFAM" id="SSF52096">
    <property type="entry name" value="ClpP/crotonase"/>
    <property type="match status" value="1"/>
</dbReference>
<reference evidence="5 6" key="1">
    <citation type="journal article" date="2023" name="Plants (Basel)">
        <title>Bridging the Gap: Combining Genomics and Transcriptomics Approaches to Understand Stylosanthes scabra, an Orphan Legume from the Brazilian Caatinga.</title>
        <authorList>
            <person name="Ferreira-Neto J.R.C."/>
            <person name="da Silva M.D."/>
            <person name="Binneck E."/>
            <person name="de Melo N.F."/>
            <person name="da Silva R.H."/>
            <person name="de Melo A.L.T.M."/>
            <person name="Pandolfi V."/>
            <person name="Bustamante F.O."/>
            <person name="Brasileiro-Vidal A.C."/>
            <person name="Benko-Iseppon A.M."/>
        </authorList>
    </citation>
    <scope>NUCLEOTIDE SEQUENCE [LARGE SCALE GENOMIC DNA]</scope>
    <source>
        <tissue evidence="5">Leaves</tissue>
    </source>
</reference>
<feature type="domain" description="Enoyl-CoA hydratase/isomerase" evidence="4">
    <location>
        <begin position="67"/>
        <end position="132"/>
    </location>
</feature>
<dbReference type="CDD" id="cd06558">
    <property type="entry name" value="crotonase-like"/>
    <property type="match status" value="1"/>
</dbReference>
<name>A0ABU6SJB7_9FABA</name>
<dbReference type="Proteomes" id="UP001341840">
    <property type="component" value="Unassembled WGS sequence"/>
</dbReference>
<keyword evidence="1 2" id="KW-0378">Hydrolase</keyword>
<dbReference type="EMBL" id="JASCZI010060818">
    <property type="protein sequence ID" value="MED6136190.1"/>
    <property type="molecule type" value="Genomic_DNA"/>
</dbReference>
<sequence length="141" mass="15485">MLIRLLPLAGVGAAQSLRFFAAASSSSSSFPISLSTKQKPSFFFSPRRFSAMADQFVNGTVHPNGVAVITLDRPKALNAMNLEMDLKYKSYLDEWESDPRVKCVLIDSSSHRAFCAGMDIKGVVAEIQKDKNTPLVQKVVM</sequence>
<gene>
    <name evidence="5" type="ORF">PIB30_053749</name>
</gene>
<comment type="similarity">
    <text evidence="2">Belongs to the enoyl-CoA hydratase/isomerase family.</text>
</comment>
<comment type="caution">
    <text evidence="5">The sequence shown here is derived from an EMBL/GenBank/DDBJ whole genome shotgun (WGS) entry which is preliminary data.</text>
</comment>
<comment type="catalytic activity">
    <reaction evidence="2">
        <text>3-hydroxy-2-methylpropanoyl-CoA + H2O = 3-hydroxy-2-methylpropanoate + CoA + H(+)</text>
        <dbReference type="Rhea" id="RHEA:20888"/>
        <dbReference type="ChEBI" id="CHEBI:11805"/>
        <dbReference type="ChEBI" id="CHEBI:15377"/>
        <dbReference type="ChEBI" id="CHEBI:15378"/>
        <dbReference type="ChEBI" id="CHEBI:57287"/>
        <dbReference type="ChEBI" id="CHEBI:57340"/>
        <dbReference type="EC" id="3.1.2.4"/>
    </reaction>
</comment>
<organism evidence="5 6">
    <name type="scientific">Stylosanthes scabra</name>
    <dbReference type="NCBI Taxonomy" id="79078"/>
    <lineage>
        <taxon>Eukaryota</taxon>
        <taxon>Viridiplantae</taxon>
        <taxon>Streptophyta</taxon>
        <taxon>Embryophyta</taxon>
        <taxon>Tracheophyta</taxon>
        <taxon>Spermatophyta</taxon>
        <taxon>Magnoliopsida</taxon>
        <taxon>eudicotyledons</taxon>
        <taxon>Gunneridae</taxon>
        <taxon>Pentapetalae</taxon>
        <taxon>rosids</taxon>
        <taxon>fabids</taxon>
        <taxon>Fabales</taxon>
        <taxon>Fabaceae</taxon>
        <taxon>Papilionoideae</taxon>
        <taxon>50 kb inversion clade</taxon>
        <taxon>dalbergioids sensu lato</taxon>
        <taxon>Dalbergieae</taxon>
        <taxon>Pterocarpus clade</taxon>
        <taxon>Stylosanthes</taxon>
    </lineage>
</organism>
<feature type="chain" id="PRO_5046275980" description="3-hydroxyisobutyryl-CoA hydrolase" evidence="3">
    <location>
        <begin position="17"/>
        <end position="141"/>
    </location>
</feature>
<evidence type="ECO:0000259" key="4">
    <source>
        <dbReference type="Pfam" id="PF16113"/>
    </source>
</evidence>
<dbReference type="InterPro" id="IPR032259">
    <property type="entry name" value="HIBYL-CoA-H"/>
</dbReference>